<keyword evidence="4" id="KW-1185">Reference proteome</keyword>
<reference evidence="3 4" key="1">
    <citation type="journal article" date="2017" name="PLoS Biol.">
        <title>The sea cucumber genome provides insights into morphological evolution and visceral regeneration.</title>
        <authorList>
            <person name="Zhang X."/>
            <person name="Sun L."/>
            <person name="Yuan J."/>
            <person name="Sun Y."/>
            <person name="Gao Y."/>
            <person name="Zhang L."/>
            <person name="Li S."/>
            <person name="Dai H."/>
            <person name="Hamel J.F."/>
            <person name="Liu C."/>
            <person name="Yu Y."/>
            <person name="Liu S."/>
            <person name="Lin W."/>
            <person name="Guo K."/>
            <person name="Jin S."/>
            <person name="Xu P."/>
            <person name="Storey K.B."/>
            <person name="Huan P."/>
            <person name="Zhang T."/>
            <person name="Zhou Y."/>
            <person name="Zhang J."/>
            <person name="Lin C."/>
            <person name="Li X."/>
            <person name="Xing L."/>
            <person name="Huo D."/>
            <person name="Sun M."/>
            <person name="Wang L."/>
            <person name="Mercier A."/>
            <person name="Li F."/>
            <person name="Yang H."/>
            <person name="Xiang J."/>
        </authorList>
    </citation>
    <scope>NUCLEOTIDE SEQUENCE [LARGE SCALE GENOMIC DNA]</scope>
    <source>
        <strain evidence="3">Shaxun</strain>
        <tissue evidence="3">Muscle</tissue>
    </source>
</reference>
<evidence type="ECO:0000313" key="3">
    <source>
        <dbReference type="EMBL" id="PIK51601.1"/>
    </source>
</evidence>
<organism evidence="3 4">
    <name type="scientific">Stichopus japonicus</name>
    <name type="common">Sea cucumber</name>
    <dbReference type="NCBI Taxonomy" id="307972"/>
    <lineage>
        <taxon>Eukaryota</taxon>
        <taxon>Metazoa</taxon>
        <taxon>Echinodermata</taxon>
        <taxon>Eleutherozoa</taxon>
        <taxon>Echinozoa</taxon>
        <taxon>Holothuroidea</taxon>
        <taxon>Aspidochirotacea</taxon>
        <taxon>Aspidochirotida</taxon>
        <taxon>Stichopodidae</taxon>
        <taxon>Apostichopus</taxon>
    </lineage>
</organism>
<feature type="region of interest" description="Disordered" evidence="1">
    <location>
        <begin position="241"/>
        <end position="311"/>
    </location>
</feature>
<dbReference type="GO" id="GO:0005667">
    <property type="term" value="C:transcription regulator complex"/>
    <property type="evidence" value="ECO:0007669"/>
    <property type="project" value="TreeGrafter"/>
</dbReference>
<evidence type="ECO:0000313" key="4">
    <source>
        <dbReference type="Proteomes" id="UP000230750"/>
    </source>
</evidence>
<comment type="caution">
    <text evidence="3">The sequence shown here is derived from an EMBL/GenBank/DDBJ whole genome shotgun (WGS) entry which is preliminary data.</text>
</comment>
<sequence>LLMLKALGGSRSVYSIEEKGTPRTGITRSGKRHFQFSLPKFVNGLEGMNDHSQASEHVVDKNLQPRVTQPRRGHFAKKSTGNNLRHTVSGLKGGPAGKSGQQHSKHNVSSTAKKSIPNSLDNVNQAGSTQRARNLSSVQSEDFRIAKGVSKRDDDTSERSQTLKETKKGKASDAGRKHAQERQNVTERVVNKRSDSSVHPSKDSLKKERVNFEVAKDLKKGKHNVESSKYIEKFTSMTENQSPKKVAMTTGLKRQRASTPTPESLVEKSVLGRLSRKRHRSASPVVPALSSEKKLERKVANQPVKTSKESIKLDSKNFEKVRNACKNAISQRKEKTSLEKGASDVCQAHVKHSTEVQSSVTHEATQAQRNSRQQISEDDLPPGKRKKTTSSVDLKVPLCENILTATSRSSDSEDGLTKLMKDFQSAMSSPSLTKTSTQALKGNLRYISKKTSRHLGNGKSTQSVVSNLEQTDQKVAGEKASSTKTVGVSHDINKLQPEDISSDEDFETSQDPHVVSSSKVASNIPSTGDVFFSKAKQSSKLSIKIPEAKLTPSKDNFLVVDEVGFTPDESNSSQSVSSSEVGHTQSPNASNKLVEEIAASKPKSSLVQISDDVLGTFDLPENKCALPVASQEEKDAEMRQRQAAVEVKVFAKEGNPLNVSTRVKVANTHTTFTQTEDQVEKKDVAIETMSLKPDMKDQSVQFSSITNDIDPESCRKSNLLQRVDILVLGALNRFKWLLSASRGQQEITPIVTAMFESECEEKERLKKALDEKIGKEEKWRNMVKDLCRQLRELRQQLEKKEPHHLFCPDPYTMQNSYTLSSNTLKGWHTHQDREPEKHARNASVNTFSETSALPVIISTQATQTEKCESPAISCTVSAKPYQESTEGHAIAIDENTGKQGTSSAVSSAANSNLHEPMKTQTVASPSSQVISEKETDLSVANGAVNLTKPVQSQSLHTAMTNGTQVTEQSSEATEVIDLTDSEDPSESTIQVKKSPVQSISPLKLVANHRGLQTSGHNSQPVLSKPNILQVNSKSLAIDQPQANIRPVVSQAGIPQVPSLRSLQPEKTMPAIIRTSLPSVQNMQRSMPHRQMQNQFPVTSVNRTSAAPVITQLVATQSKQSVQPPPLQPAPTIAASVYSKPQTSHMPLLSSTLGILMRTQPQQRQDLVLSRVSQQAVQHHGLTPLQQQQVKNSVLIEEFKRGMLQPGLSTYQGSASIMLPGGSHQVTALPLRLPQAHPQVQSKLQEKKGTMLDDKRDGLSRQFQQTYQLSNAQKQVGKAPQLKSGLNEMEGSEKVQMQTFRNFKVSAPSEMVSQAHRYQAPPAHSSAPVTVQPVNHINTSTVRTQSTNVLQQREVVNGVKQFVPLTSLSSQPRKGVQVITGRTWFPNSRQGDAAGQNQGTPSHQIISKGNAKHPASLPILQLSSSVAEKGPLLPSPSIRISHSPEGVVLSWNITTTQDHPTVKKYFLYAYQVLNTPPSTSHWKRIGEVGALPPPMACTLNQFQPGSTYFLAICAVDVYDRPGYFSKTEEVVIPRS</sequence>
<dbReference type="GO" id="GO:0003712">
    <property type="term" value="F:transcription coregulator activity"/>
    <property type="evidence" value="ECO:0007669"/>
    <property type="project" value="TreeGrafter"/>
</dbReference>
<dbReference type="EMBL" id="MRZV01000363">
    <property type="protein sequence ID" value="PIK51601.1"/>
    <property type="molecule type" value="Genomic_DNA"/>
</dbReference>
<feature type="domain" description="Fibronectin type-III" evidence="2">
    <location>
        <begin position="1432"/>
        <end position="1534"/>
    </location>
</feature>
<feature type="region of interest" description="Disordered" evidence="1">
    <location>
        <begin position="353"/>
        <end position="392"/>
    </location>
</feature>
<dbReference type="OrthoDB" id="2434995at2759"/>
<accession>A0A2G8KUC7</accession>
<feature type="compositionally biased region" description="Polar residues" evidence="1">
    <location>
        <begin position="580"/>
        <end position="589"/>
    </location>
</feature>
<gene>
    <name evidence="3" type="ORF">BSL78_11473</name>
</gene>
<dbReference type="GO" id="GO:0006355">
    <property type="term" value="P:regulation of DNA-templated transcription"/>
    <property type="evidence" value="ECO:0007669"/>
    <property type="project" value="TreeGrafter"/>
</dbReference>
<feature type="non-terminal residue" evidence="3">
    <location>
        <position position="1"/>
    </location>
</feature>
<dbReference type="GO" id="GO:0005634">
    <property type="term" value="C:nucleus"/>
    <property type="evidence" value="ECO:0007669"/>
    <property type="project" value="TreeGrafter"/>
</dbReference>
<dbReference type="InterPro" id="IPR056565">
    <property type="entry name" value="Fn3_ATF7IP"/>
</dbReference>
<feature type="region of interest" description="Disordered" evidence="1">
    <location>
        <begin position="565"/>
        <end position="589"/>
    </location>
</feature>
<dbReference type="InterPro" id="IPR026085">
    <property type="entry name" value="ATF7-int"/>
</dbReference>
<evidence type="ECO:0000256" key="1">
    <source>
        <dbReference type="SAM" id="MobiDB-lite"/>
    </source>
</evidence>
<name>A0A2G8KUC7_STIJA</name>
<feature type="region of interest" description="Disordered" evidence="1">
    <location>
        <begin position="1384"/>
        <end position="1409"/>
    </location>
</feature>
<dbReference type="Pfam" id="PF16794">
    <property type="entry name" value="fn3_4"/>
    <property type="match status" value="1"/>
</dbReference>
<dbReference type="PROSITE" id="PS50853">
    <property type="entry name" value="FN3"/>
    <property type="match status" value="1"/>
</dbReference>
<dbReference type="InterPro" id="IPR036116">
    <property type="entry name" value="FN3_sf"/>
</dbReference>
<dbReference type="InterPro" id="IPR003961">
    <property type="entry name" value="FN3_dom"/>
</dbReference>
<dbReference type="Proteomes" id="UP000230750">
    <property type="component" value="Unassembled WGS sequence"/>
</dbReference>
<feature type="compositionally biased region" description="Polar residues" evidence="1">
    <location>
        <begin position="99"/>
        <end position="140"/>
    </location>
</feature>
<protein>
    <recommendedName>
        <fullName evidence="2">Fibronectin type-III domain-containing protein</fullName>
    </recommendedName>
</protein>
<dbReference type="PANTHER" id="PTHR23210:SF26">
    <property type="entry name" value="ACTIVATING TRANSCRIPTION FACTOR 7-INTERACTING PROTEIN 1"/>
    <property type="match status" value="1"/>
</dbReference>
<evidence type="ECO:0000259" key="2">
    <source>
        <dbReference type="PROSITE" id="PS50853"/>
    </source>
</evidence>
<feature type="compositionally biased region" description="Polar residues" evidence="1">
    <location>
        <begin position="509"/>
        <end position="520"/>
    </location>
</feature>
<dbReference type="SUPFAM" id="SSF49265">
    <property type="entry name" value="Fibronectin type III"/>
    <property type="match status" value="1"/>
</dbReference>
<proteinExistence type="predicted"/>
<feature type="compositionally biased region" description="Low complexity" evidence="1">
    <location>
        <begin position="570"/>
        <end position="579"/>
    </location>
</feature>
<feature type="compositionally biased region" description="Polar residues" evidence="1">
    <location>
        <begin position="355"/>
        <end position="374"/>
    </location>
</feature>
<feature type="compositionally biased region" description="Basic and acidic residues" evidence="1">
    <location>
        <begin position="141"/>
        <end position="208"/>
    </location>
</feature>
<dbReference type="STRING" id="307972.A0A2G8KUC7"/>
<dbReference type="PANTHER" id="PTHR23210">
    <property type="entry name" value="ACTIVATING TRANSCRIPTION FACTOR 7 INTERACTING PROTEIN"/>
    <property type="match status" value="1"/>
</dbReference>
<feature type="region of interest" description="Disordered" evidence="1">
    <location>
        <begin position="472"/>
        <end position="520"/>
    </location>
</feature>
<feature type="compositionally biased region" description="Polar residues" evidence="1">
    <location>
        <begin position="1384"/>
        <end position="1406"/>
    </location>
</feature>
<feature type="region of interest" description="Disordered" evidence="1">
    <location>
        <begin position="67"/>
        <end position="208"/>
    </location>
</feature>